<protein>
    <recommendedName>
        <fullName evidence="3">SMP domain-containing protein</fullName>
    </recommendedName>
</protein>
<proteinExistence type="predicted"/>
<evidence type="ECO:0008006" key="3">
    <source>
        <dbReference type="Google" id="ProtNLM"/>
    </source>
</evidence>
<organism evidence="2">
    <name type="scientific">Setaria italica</name>
    <name type="common">Foxtail millet</name>
    <name type="synonym">Panicum italicum</name>
    <dbReference type="NCBI Taxonomy" id="4555"/>
    <lineage>
        <taxon>Eukaryota</taxon>
        <taxon>Viridiplantae</taxon>
        <taxon>Streptophyta</taxon>
        <taxon>Embryophyta</taxon>
        <taxon>Tracheophyta</taxon>
        <taxon>Spermatophyta</taxon>
        <taxon>Magnoliopsida</taxon>
        <taxon>Liliopsida</taxon>
        <taxon>Poales</taxon>
        <taxon>Poaceae</taxon>
        <taxon>PACMAD clade</taxon>
        <taxon>Panicoideae</taxon>
        <taxon>Panicodae</taxon>
        <taxon>Paniceae</taxon>
        <taxon>Cenchrinae</taxon>
        <taxon>Setaria</taxon>
    </lineage>
</organism>
<dbReference type="AlphaFoldDB" id="A0A368S644"/>
<reference evidence="2" key="2">
    <citation type="submission" date="2015-07" db="EMBL/GenBank/DDBJ databases">
        <authorList>
            <person name="Noorani M."/>
        </authorList>
    </citation>
    <scope>NUCLEOTIDE SEQUENCE</scope>
    <source>
        <strain evidence="2">Yugu1</strain>
    </source>
</reference>
<feature type="region of interest" description="Disordered" evidence="1">
    <location>
        <begin position="1"/>
        <end position="98"/>
    </location>
</feature>
<gene>
    <name evidence="2" type="ORF">SETIT_8G094500v2</name>
</gene>
<dbReference type="EMBL" id="CM003535">
    <property type="protein sequence ID" value="RCV37841.1"/>
    <property type="molecule type" value="Genomic_DNA"/>
</dbReference>
<reference evidence="2" key="1">
    <citation type="journal article" date="2012" name="Nat. Biotechnol.">
        <title>Reference genome sequence of the model plant Setaria.</title>
        <authorList>
            <person name="Bennetzen J.L."/>
            <person name="Schmutz J."/>
            <person name="Wang H."/>
            <person name="Percifield R."/>
            <person name="Hawkins J."/>
            <person name="Pontaroli A.C."/>
            <person name="Estep M."/>
            <person name="Feng L."/>
            <person name="Vaughn J.N."/>
            <person name="Grimwood J."/>
            <person name="Jenkins J."/>
            <person name="Barry K."/>
            <person name="Lindquist E."/>
            <person name="Hellsten U."/>
            <person name="Deshpande S."/>
            <person name="Wang X."/>
            <person name="Wu X."/>
            <person name="Mitros T."/>
            <person name="Triplett J."/>
            <person name="Yang X."/>
            <person name="Ye C.Y."/>
            <person name="Mauro-Herrera M."/>
            <person name="Wang L."/>
            <person name="Li P."/>
            <person name="Sharma M."/>
            <person name="Sharma R."/>
            <person name="Ronald P.C."/>
            <person name="Panaud O."/>
            <person name="Kellogg E.A."/>
            <person name="Brutnell T.P."/>
            <person name="Doust A.N."/>
            <person name="Tuskan G.A."/>
            <person name="Rokhsar D."/>
            <person name="Devos K.M."/>
        </authorList>
    </citation>
    <scope>NUCLEOTIDE SEQUENCE [LARGE SCALE GENOMIC DNA]</scope>
    <source>
        <strain evidence="2">Yugu1</strain>
    </source>
</reference>
<sequence>MRSQRNLVDTRGLAEHCTAGAPVRRTLDRGGSGGRGRHGSPGRTVEQLLRRPYGKRRPARLAPSRGGAAAGARAAARRSNSLHGRAASPASSGERELERARVVEEERAQEREAAVGMRQVWWIRRRRTDSLPAHAGVGPRCPGGIAAAAHLAVEANEPAATDARDGDEVEKVVMLRDVLGGTASVMPAGSNRAATWVDAEKVAAAMGSNAGRGGGGMDEVADALAAATQINEGSTL</sequence>
<dbReference type="OrthoDB" id="2014755at2759"/>
<feature type="compositionally biased region" description="Low complexity" evidence="1">
    <location>
        <begin position="60"/>
        <end position="79"/>
    </location>
</feature>
<evidence type="ECO:0000313" key="2">
    <source>
        <dbReference type="EMBL" id="RCV37841.1"/>
    </source>
</evidence>
<accession>A0A368S644</accession>
<name>A0A368S644_SETIT</name>
<evidence type="ECO:0000256" key="1">
    <source>
        <dbReference type="SAM" id="MobiDB-lite"/>
    </source>
</evidence>